<dbReference type="SMART" id="SM00575">
    <property type="entry name" value="ZnF_PMZ"/>
    <property type="match status" value="1"/>
</dbReference>
<sequence>MAKAIKKELPNTRHRWCRWHVLKNAKDKLGAVYSKRKAFKCEFNDLITDEICIERFEAQWVKVVGKYRLKKNKFLKRLYKHRQKWAKPYFMTTFCAGMTSTQHSESANHMLKPFIQRAAPMHRFVSKFNEFQSDRRDEEGREKHVTKMVRRQLRVGVPIEEHAKEVYTRGMYENFYDELFESGKYAIHAIEDGWKYVLVKNKDKSLIDPKMVTVAYKSDDDISCECGLFEHMGMLCRHIIKVLVLLDKSELPPKYVKKRWTKQAAQCHVENEVTCIGGEHAESLLKKVLLTKTIEVISGKASVTESGILHAIQALPTSAETSQAASEIQAPQQIEDVSNIGVMPIACPPRTVKGGRPPNTGLKSWLSGQKKKKKKQDLIERKSV</sequence>
<comment type="similarity">
    <text evidence="1 6">Belongs to the FHY3/FAR1 family.</text>
</comment>
<proteinExistence type="inferred from homology"/>
<dbReference type="GO" id="GO:0006355">
    <property type="term" value="P:regulation of DNA-templated transcription"/>
    <property type="evidence" value="ECO:0007669"/>
    <property type="project" value="UniProtKB-UniRule"/>
</dbReference>
<evidence type="ECO:0000259" key="8">
    <source>
        <dbReference type="PROSITE" id="PS50966"/>
    </source>
</evidence>
<dbReference type="GO" id="GO:0005634">
    <property type="term" value="C:nucleus"/>
    <property type="evidence" value="ECO:0007669"/>
    <property type="project" value="UniProtKB-SubCell"/>
</dbReference>
<evidence type="ECO:0000256" key="1">
    <source>
        <dbReference type="ARBA" id="ARBA00005889"/>
    </source>
</evidence>
<accession>A0A3L6PQ88</accession>
<keyword evidence="6" id="KW-0539">Nucleus</keyword>
<evidence type="ECO:0000256" key="7">
    <source>
        <dbReference type="SAM" id="MobiDB-lite"/>
    </source>
</evidence>
<keyword evidence="2 6" id="KW-0479">Metal-binding</keyword>
<keyword evidence="10" id="KW-1185">Reference proteome</keyword>
<evidence type="ECO:0000256" key="2">
    <source>
        <dbReference type="ARBA" id="ARBA00022723"/>
    </source>
</evidence>
<evidence type="ECO:0000313" key="9">
    <source>
        <dbReference type="EMBL" id="RLM60486.1"/>
    </source>
</evidence>
<evidence type="ECO:0000313" key="10">
    <source>
        <dbReference type="Proteomes" id="UP000275267"/>
    </source>
</evidence>
<dbReference type="PANTHER" id="PTHR31669">
    <property type="entry name" value="PROTEIN FAR1-RELATED SEQUENCE 10-RELATED"/>
    <property type="match status" value="1"/>
</dbReference>
<dbReference type="InterPro" id="IPR031052">
    <property type="entry name" value="FHY3/FAR1"/>
</dbReference>
<comment type="function">
    <text evidence="6">Putative transcription activator involved in regulating light control of development.</text>
</comment>
<dbReference type="PANTHER" id="PTHR31669:SF168">
    <property type="entry name" value="PROTEIN FAR1-RELATED SEQUENCE"/>
    <property type="match status" value="1"/>
</dbReference>
<dbReference type="InterPro" id="IPR007527">
    <property type="entry name" value="Znf_SWIM"/>
</dbReference>
<keyword evidence="4 6" id="KW-0862">Zinc</keyword>
<dbReference type="InterPro" id="IPR006564">
    <property type="entry name" value="Znf_PMZ"/>
</dbReference>
<dbReference type="Proteomes" id="UP000275267">
    <property type="component" value="Unassembled WGS sequence"/>
</dbReference>
<dbReference type="GO" id="GO:0008270">
    <property type="term" value="F:zinc ion binding"/>
    <property type="evidence" value="ECO:0007669"/>
    <property type="project" value="UniProtKB-UniRule"/>
</dbReference>
<dbReference type="OrthoDB" id="693512at2759"/>
<dbReference type="AlphaFoldDB" id="A0A3L6PQ88"/>
<organism evidence="9 10">
    <name type="scientific">Panicum miliaceum</name>
    <name type="common">Proso millet</name>
    <name type="synonym">Broomcorn millet</name>
    <dbReference type="NCBI Taxonomy" id="4540"/>
    <lineage>
        <taxon>Eukaryota</taxon>
        <taxon>Viridiplantae</taxon>
        <taxon>Streptophyta</taxon>
        <taxon>Embryophyta</taxon>
        <taxon>Tracheophyta</taxon>
        <taxon>Spermatophyta</taxon>
        <taxon>Magnoliopsida</taxon>
        <taxon>Liliopsida</taxon>
        <taxon>Poales</taxon>
        <taxon>Poaceae</taxon>
        <taxon>PACMAD clade</taxon>
        <taxon>Panicoideae</taxon>
        <taxon>Panicodae</taxon>
        <taxon>Paniceae</taxon>
        <taxon>Panicinae</taxon>
        <taxon>Panicum</taxon>
        <taxon>Panicum sect. Panicum</taxon>
    </lineage>
</organism>
<feature type="region of interest" description="Disordered" evidence="7">
    <location>
        <begin position="348"/>
        <end position="384"/>
    </location>
</feature>
<keyword evidence="3 5" id="KW-0863">Zinc-finger</keyword>
<evidence type="ECO:0000256" key="4">
    <source>
        <dbReference type="ARBA" id="ARBA00022833"/>
    </source>
</evidence>
<evidence type="ECO:0000256" key="3">
    <source>
        <dbReference type="ARBA" id="ARBA00022771"/>
    </source>
</evidence>
<gene>
    <name evidence="9" type="ORF">C2845_PM14G07240</name>
</gene>
<comment type="subcellular location">
    <subcellularLocation>
        <location evidence="6">Nucleus</location>
    </subcellularLocation>
</comment>
<name>A0A3L6PQ88_PANMI</name>
<reference evidence="10" key="1">
    <citation type="journal article" date="2019" name="Nat. Commun.">
        <title>The genome of broomcorn millet.</title>
        <authorList>
            <person name="Zou C."/>
            <person name="Miki D."/>
            <person name="Li D."/>
            <person name="Tang Q."/>
            <person name="Xiao L."/>
            <person name="Rajput S."/>
            <person name="Deng P."/>
            <person name="Jia W."/>
            <person name="Huang R."/>
            <person name="Zhang M."/>
            <person name="Sun Y."/>
            <person name="Hu J."/>
            <person name="Fu X."/>
            <person name="Schnable P.S."/>
            <person name="Li F."/>
            <person name="Zhang H."/>
            <person name="Feng B."/>
            <person name="Zhu X."/>
            <person name="Liu R."/>
            <person name="Schnable J.C."/>
            <person name="Zhu J.-K."/>
            <person name="Zhang H."/>
        </authorList>
    </citation>
    <scope>NUCLEOTIDE SEQUENCE [LARGE SCALE GENOMIC DNA]</scope>
</reference>
<evidence type="ECO:0000256" key="5">
    <source>
        <dbReference type="PROSITE-ProRule" id="PRU00325"/>
    </source>
</evidence>
<dbReference type="EMBL" id="PQIB02000016">
    <property type="protein sequence ID" value="RLM60486.1"/>
    <property type="molecule type" value="Genomic_DNA"/>
</dbReference>
<comment type="caution">
    <text evidence="9">The sequence shown here is derived from an EMBL/GenBank/DDBJ whole genome shotgun (WGS) entry which is preliminary data.</text>
</comment>
<dbReference type="PROSITE" id="PS50966">
    <property type="entry name" value="ZF_SWIM"/>
    <property type="match status" value="1"/>
</dbReference>
<feature type="domain" description="SWIM-type" evidence="8">
    <location>
        <begin position="212"/>
        <end position="247"/>
    </location>
</feature>
<evidence type="ECO:0000256" key="6">
    <source>
        <dbReference type="RuleBase" id="RU367018"/>
    </source>
</evidence>
<protein>
    <recommendedName>
        <fullName evidence="6">Protein FAR1-RELATED SEQUENCE</fullName>
    </recommendedName>
</protein>
<dbReference type="STRING" id="4540.A0A3L6PQ88"/>
<dbReference type="Pfam" id="PF04434">
    <property type="entry name" value="SWIM"/>
    <property type="match status" value="1"/>
</dbReference>